<dbReference type="EMBL" id="BAAASL010000009">
    <property type="protein sequence ID" value="GAA2716631.1"/>
    <property type="molecule type" value="Genomic_DNA"/>
</dbReference>
<accession>A0ABN3TR91</accession>
<dbReference type="InterPro" id="IPR014044">
    <property type="entry name" value="CAP_dom"/>
</dbReference>
<evidence type="ECO:0000313" key="3">
    <source>
        <dbReference type="EMBL" id="GAA2716631.1"/>
    </source>
</evidence>
<name>A0ABN3TR91_9ACTN</name>
<gene>
    <name evidence="3" type="ORF">GCM10010315_28140</name>
</gene>
<dbReference type="PANTHER" id="PTHR31157:SF1">
    <property type="entry name" value="SCP DOMAIN-CONTAINING PROTEIN"/>
    <property type="match status" value="1"/>
</dbReference>
<organism evidence="3 4">
    <name type="scientific">Streptomyces luteosporeus</name>
    <dbReference type="NCBI Taxonomy" id="173856"/>
    <lineage>
        <taxon>Bacteria</taxon>
        <taxon>Bacillati</taxon>
        <taxon>Actinomycetota</taxon>
        <taxon>Actinomycetes</taxon>
        <taxon>Kitasatosporales</taxon>
        <taxon>Streptomycetaceae</taxon>
        <taxon>Streptomyces</taxon>
    </lineage>
</organism>
<dbReference type="Pfam" id="PF00188">
    <property type="entry name" value="CAP"/>
    <property type="match status" value="1"/>
</dbReference>
<dbReference type="Proteomes" id="UP001500886">
    <property type="component" value="Unassembled WGS sequence"/>
</dbReference>
<keyword evidence="1" id="KW-0732">Signal</keyword>
<dbReference type="SUPFAM" id="SSF55797">
    <property type="entry name" value="PR-1-like"/>
    <property type="match status" value="1"/>
</dbReference>
<protein>
    <recommendedName>
        <fullName evidence="2">SCP domain-containing protein</fullName>
    </recommendedName>
</protein>
<sequence length="167" mass="17827">MRPLKAVRALRLASITLATTAVGSLAWSSPAQGASARAGSVESLRQQVVDLVNVQRRAAGCSPVRLNAQLTAAAQKHADDMARRHYFSHTAPDGSDPGQRISAAGYRWASYGENIAYGQKTPASVMSAWMDSEGHRKNILNCSFEEIGVGVSTAPDGPLWTQDFGSR</sequence>
<feature type="domain" description="SCP" evidence="2">
    <location>
        <begin position="49"/>
        <end position="164"/>
    </location>
</feature>
<dbReference type="RefSeq" id="WP_344435473.1">
    <property type="nucleotide sequence ID" value="NZ_BAAASL010000009.1"/>
</dbReference>
<feature type="signal peptide" evidence="1">
    <location>
        <begin position="1"/>
        <end position="33"/>
    </location>
</feature>
<reference evidence="3 4" key="1">
    <citation type="journal article" date="2019" name="Int. J. Syst. Evol. Microbiol.">
        <title>The Global Catalogue of Microorganisms (GCM) 10K type strain sequencing project: providing services to taxonomists for standard genome sequencing and annotation.</title>
        <authorList>
            <consortium name="The Broad Institute Genomics Platform"/>
            <consortium name="The Broad Institute Genome Sequencing Center for Infectious Disease"/>
            <person name="Wu L."/>
            <person name="Ma J."/>
        </authorList>
    </citation>
    <scope>NUCLEOTIDE SEQUENCE [LARGE SCALE GENOMIC DNA]</scope>
    <source>
        <strain evidence="3 4">JCM 4542</strain>
    </source>
</reference>
<keyword evidence="4" id="KW-1185">Reference proteome</keyword>
<proteinExistence type="predicted"/>
<dbReference type="PANTHER" id="PTHR31157">
    <property type="entry name" value="SCP DOMAIN-CONTAINING PROTEIN"/>
    <property type="match status" value="1"/>
</dbReference>
<dbReference type="Gene3D" id="3.40.33.10">
    <property type="entry name" value="CAP"/>
    <property type="match status" value="1"/>
</dbReference>
<evidence type="ECO:0000313" key="4">
    <source>
        <dbReference type="Proteomes" id="UP001500886"/>
    </source>
</evidence>
<dbReference type="InterPro" id="IPR035940">
    <property type="entry name" value="CAP_sf"/>
</dbReference>
<comment type="caution">
    <text evidence="3">The sequence shown here is derived from an EMBL/GenBank/DDBJ whole genome shotgun (WGS) entry which is preliminary data.</text>
</comment>
<dbReference type="CDD" id="cd05379">
    <property type="entry name" value="CAP_bacterial"/>
    <property type="match status" value="1"/>
</dbReference>
<evidence type="ECO:0000259" key="2">
    <source>
        <dbReference type="Pfam" id="PF00188"/>
    </source>
</evidence>
<feature type="chain" id="PRO_5045078882" description="SCP domain-containing protein" evidence="1">
    <location>
        <begin position="34"/>
        <end position="167"/>
    </location>
</feature>
<evidence type="ECO:0000256" key="1">
    <source>
        <dbReference type="SAM" id="SignalP"/>
    </source>
</evidence>